<dbReference type="GO" id="GO:0003677">
    <property type="term" value="F:DNA binding"/>
    <property type="evidence" value="ECO:0007669"/>
    <property type="project" value="UniProtKB-KW"/>
</dbReference>
<evidence type="ECO:0000256" key="2">
    <source>
        <dbReference type="ARBA" id="ARBA00022771"/>
    </source>
</evidence>
<keyword evidence="4" id="KW-0694">RNA-binding</keyword>
<keyword evidence="5" id="KW-0238">DNA-binding</keyword>
<protein>
    <submittedName>
        <fullName evidence="6">Uncharacterized protein</fullName>
    </submittedName>
</protein>
<keyword evidence="7" id="KW-1185">Reference proteome</keyword>
<dbReference type="AlphaFoldDB" id="A0A9E7EP07"/>
<keyword evidence="2" id="KW-0863">Zinc-finger</keyword>
<name>A0A9E7EP07_9LILI</name>
<accession>A0A9E7EP07</accession>
<dbReference type="EMBL" id="CP097503">
    <property type="protein sequence ID" value="URD80166.1"/>
    <property type="molecule type" value="Genomic_DNA"/>
</dbReference>
<keyword evidence="1" id="KW-0479">Metal-binding</keyword>
<dbReference type="PANTHER" id="PTHR24009">
    <property type="entry name" value="RNA-BINDING (RRM/RBD/RNP MOTIFS)"/>
    <property type="match status" value="1"/>
</dbReference>
<sequence>MFRFVTFVYPKTMKLILVKCNPHFVYGCFVLVKP</sequence>
<dbReference type="Proteomes" id="UP001055439">
    <property type="component" value="Chromosome 10"/>
</dbReference>
<evidence type="ECO:0000313" key="6">
    <source>
        <dbReference type="EMBL" id="URD80166.1"/>
    </source>
</evidence>
<evidence type="ECO:0000256" key="5">
    <source>
        <dbReference type="ARBA" id="ARBA00023125"/>
    </source>
</evidence>
<evidence type="ECO:0000256" key="1">
    <source>
        <dbReference type="ARBA" id="ARBA00022723"/>
    </source>
</evidence>
<keyword evidence="3" id="KW-0862">Zinc</keyword>
<dbReference type="GO" id="GO:0003723">
    <property type="term" value="F:RNA binding"/>
    <property type="evidence" value="ECO:0007669"/>
    <property type="project" value="UniProtKB-KW"/>
</dbReference>
<evidence type="ECO:0000313" key="7">
    <source>
        <dbReference type="Proteomes" id="UP001055439"/>
    </source>
</evidence>
<evidence type="ECO:0000256" key="3">
    <source>
        <dbReference type="ARBA" id="ARBA00022833"/>
    </source>
</evidence>
<reference evidence="6" key="1">
    <citation type="submission" date="2022-05" db="EMBL/GenBank/DDBJ databases">
        <title>The Musa troglodytarum L. genome provides insights into the mechanism of non-climacteric behaviour and enrichment of carotenoids.</title>
        <authorList>
            <person name="Wang J."/>
        </authorList>
    </citation>
    <scope>NUCLEOTIDE SEQUENCE</scope>
    <source>
        <tissue evidence="6">Leaf</tissue>
    </source>
</reference>
<evidence type="ECO:0000256" key="4">
    <source>
        <dbReference type="ARBA" id="ARBA00022884"/>
    </source>
</evidence>
<dbReference type="GO" id="GO:0008270">
    <property type="term" value="F:zinc ion binding"/>
    <property type="evidence" value="ECO:0007669"/>
    <property type="project" value="UniProtKB-KW"/>
</dbReference>
<dbReference type="PANTHER" id="PTHR24009:SF0">
    <property type="entry name" value="ZINC FINGER CCCH DOMAIN-CONTAINING PROTEIN 18"/>
    <property type="match status" value="1"/>
</dbReference>
<organism evidence="6 7">
    <name type="scientific">Musa troglodytarum</name>
    <name type="common">fe'i banana</name>
    <dbReference type="NCBI Taxonomy" id="320322"/>
    <lineage>
        <taxon>Eukaryota</taxon>
        <taxon>Viridiplantae</taxon>
        <taxon>Streptophyta</taxon>
        <taxon>Embryophyta</taxon>
        <taxon>Tracheophyta</taxon>
        <taxon>Spermatophyta</taxon>
        <taxon>Magnoliopsida</taxon>
        <taxon>Liliopsida</taxon>
        <taxon>Zingiberales</taxon>
        <taxon>Musaceae</taxon>
        <taxon>Musa</taxon>
    </lineage>
</organism>
<proteinExistence type="predicted"/>
<gene>
    <name evidence="6" type="ORF">MUK42_19733</name>
</gene>